<dbReference type="GO" id="GO:0000981">
    <property type="term" value="F:DNA-binding transcription factor activity, RNA polymerase II-specific"/>
    <property type="evidence" value="ECO:0007669"/>
    <property type="project" value="InterPro"/>
</dbReference>
<dbReference type="GeneID" id="29115626"/>
<dbReference type="Pfam" id="PF11951">
    <property type="entry name" value="Fungal_trans_2"/>
    <property type="match status" value="1"/>
</dbReference>
<evidence type="ECO:0000256" key="1">
    <source>
        <dbReference type="ARBA" id="ARBA00004123"/>
    </source>
</evidence>
<dbReference type="CDD" id="cd00067">
    <property type="entry name" value="GAL4"/>
    <property type="match status" value="1"/>
</dbReference>
<reference evidence="4 5" key="1">
    <citation type="submission" date="2016-05" db="EMBL/GenBank/DDBJ databases">
        <title>Comparative analysis of secretome profiles of manganese(II)-oxidizing ascomycete fungi.</title>
        <authorList>
            <consortium name="DOE Joint Genome Institute"/>
            <person name="Zeiner C.A."/>
            <person name="Purvine S.O."/>
            <person name="Zink E.M."/>
            <person name="Wu S."/>
            <person name="Pasa-Tolic L."/>
            <person name="Chaput D.L."/>
            <person name="Haridas S."/>
            <person name="Grigoriev I.V."/>
            <person name="Santelli C.M."/>
            <person name="Hansel C.M."/>
        </authorList>
    </citation>
    <scope>NUCLEOTIDE SEQUENCE [LARGE SCALE GENOMIC DNA]</scope>
    <source>
        <strain evidence="4 5">SRC1lrK2f</strain>
    </source>
</reference>
<dbReference type="GO" id="GO:0008270">
    <property type="term" value="F:zinc ion binding"/>
    <property type="evidence" value="ECO:0007669"/>
    <property type="project" value="InterPro"/>
</dbReference>
<dbReference type="PANTHER" id="PTHR37534">
    <property type="entry name" value="TRANSCRIPTIONAL ACTIVATOR PROTEIN UGA3"/>
    <property type="match status" value="1"/>
</dbReference>
<dbReference type="EMBL" id="KV441500">
    <property type="protein sequence ID" value="OAG14380.1"/>
    <property type="molecule type" value="Genomic_DNA"/>
</dbReference>
<name>A0A177D5E9_ALTAL</name>
<dbReference type="InterPro" id="IPR021858">
    <property type="entry name" value="Fun_TF"/>
</dbReference>
<dbReference type="PROSITE" id="PS50048">
    <property type="entry name" value="ZN2_CY6_FUNGAL_2"/>
    <property type="match status" value="1"/>
</dbReference>
<dbReference type="SUPFAM" id="SSF57701">
    <property type="entry name" value="Zn2/Cys6 DNA-binding domain"/>
    <property type="match status" value="1"/>
</dbReference>
<dbReference type="SMART" id="SM00066">
    <property type="entry name" value="GAL4"/>
    <property type="match status" value="1"/>
</dbReference>
<keyword evidence="2" id="KW-0539">Nucleus</keyword>
<sequence length="532" mass="59440">MDTRSAVPTTNSFTEALRRPSRNFPRSTSGCLTCRQRKKKCDEQRPICSGCLRSHVACRWPAPSASTRLLTPLATGMRLKSQELRQSYINTEAVAIWSLSRLTFLSPERPCFLTKISGTLLEHYVTRTGSQLVPFPPSCNPFVRLLLHTAISDDLIMHSLLALSGVHFSGYDNIEEGLVLRATWSHYAAVVRSLRTELASFGTGPEDSMKTLRLLVVLIILCHYEVISGDTQGKMFQHLRASRQLILSLRVHSRSLPTDSCRQLFGLMCELYAYLVLANTLTPYAAIQERSIVFDSFIIHLDEIGESAYRGIMLGGLHGLLELIPLVSVLAASRLREDAVESDSVAQDRDGEAKSRPVLLDTYRILKARIDGWSLPPLSEQASDLSTVAPTNCAAAIRSRYKERRIAGDVYRHALYIYLSSSMAGQLCTDQDVRASLHTHACAILDLATNLAELSFDYTMLWPVIICGSCLTFKSHQDFLLAALDFSRYHMGHVKTASKLLKLLWDDPDPRAFGPYGLYLVIEKYKIGFCTI</sequence>
<dbReference type="PANTHER" id="PTHR37534:SF46">
    <property type="entry name" value="ZN(II)2CYS6 TRANSCRIPTION FACTOR (EUROFUNG)"/>
    <property type="match status" value="1"/>
</dbReference>
<dbReference type="Pfam" id="PF00172">
    <property type="entry name" value="Zn_clus"/>
    <property type="match status" value="1"/>
</dbReference>
<dbReference type="InterPro" id="IPR001138">
    <property type="entry name" value="Zn2Cys6_DnaBD"/>
</dbReference>
<dbReference type="InterPro" id="IPR036864">
    <property type="entry name" value="Zn2-C6_fun-type_DNA-bd_sf"/>
</dbReference>
<evidence type="ECO:0000259" key="3">
    <source>
        <dbReference type="PROSITE" id="PS50048"/>
    </source>
</evidence>
<dbReference type="AlphaFoldDB" id="A0A177D5E9"/>
<dbReference type="VEuPathDB" id="FungiDB:CC77DRAFT_1099936"/>
<dbReference type="KEGG" id="aalt:CC77DRAFT_1099936"/>
<protein>
    <recommendedName>
        <fullName evidence="3">Zn(2)-C6 fungal-type domain-containing protein</fullName>
    </recommendedName>
</protein>
<dbReference type="OMA" id="DPDPRAF"/>
<evidence type="ECO:0000313" key="5">
    <source>
        <dbReference type="Proteomes" id="UP000077248"/>
    </source>
</evidence>
<proteinExistence type="predicted"/>
<dbReference type="Proteomes" id="UP000077248">
    <property type="component" value="Unassembled WGS sequence"/>
</dbReference>
<dbReference type="GO" id="GO:0005634">
    <property type="term" value="C:nucleus"/>
    <property type="evidence" value="ECO:0007669"/>
    <property type="project" value="UniProtKB-SubCell"/>
</dbReference>
<dbReference type="PROSITE" id="PS00463">
    <property type="entry name" value="ZN2_CY6_FUNGAL_1"/>
    <property type="match status" value="1"/>
</dbReference>
<feature type="domain" description="Zn(2)-C6 fungal-type" evidence="3">
    <location>
        <begin position="30"/>
        <end position="60"/>
    </location>
</feature>
<comment type="subcellular location">
    <subcellularLocation>
        <location evidence="1">Nucleus</location>
    </subcellularLocation>
</comment>
<dbReference type="RefSeq" id="XP_018379801.1">
    <property type="nucleotide sequence ID" value="XM_018530032.1"/>
</dbReference>
<evidence type="ECO:0000256" key="2">
    <source>
        <dbReference type="ARBA" id="ARBA00023242"/>
    </source>
</evidence>
<dbReference type="Gene3D" id="4.10.240.10">
    <property type="entry name" value="Zn(2)-C6 fungal-type DNA-binding domain"/>
    <property type="match status" value="1"/>
</dbReference>
<dbReference type="STRING" id="5599.A0A177D5E9"/>
<organism evidence="4 5">
    <name type="scientific">Alternaria alternata</name>
    <name type="common">Alternaria rot fungus</name>
    <name type="synonym">Torula alternata</name>
    <dbReference type="NCBI Taxonomy" id="5599"/>
    <lineage>
        <taxon>Eukaryota</taxon>
        <taxon>Fungi</taxon>
        <taxon>Dikarya</taxon>
        <taxon>Ascomycota</taxon>
        <taxon>Pezizomycotina</taxon>
        <taxon>Dothideomycetes</taxon>
        <taxon>Pleosporomycetidae</taxon>
        <taxon>Pleosporales</taxon>
        <taxon>Pleosporineae</taxon>
        <taxon>Pleosporaceae</taxon>
        <taxon>Alternaria</taxon>
        <taxon>Alternaria sect. Alternaria</taxon>
        <taxon>Alternaria alternata complex</taxon>
    </lineage>
</organism>
<keyword evidence="5" id="KW-1185">Reference proteome</keyword>
<gene>
    <name evidence="4" type="ORF">CC77DRAFT_1099936</name>
</gene>
<evidence type="ECO:0000313" key="4">
    <source>
        <dbReference type="EMBL" id="OAG14380.1"/>
    </source>
</evidence>
<accession>A0A177D5E9</accession>